<gene>
    <name evidence="3" type="ORF">FHX46_003915</name>
</gene>
<dbReference type="InterPro" id="IPR019933">
    <property type="entry name" value="DivIVA_domain"/>
</dbReference>
<feature type="compositionally biased region" description="Low complexity" evidence="2">
    <location>
        <begin position="218"/>
        <end position="227"/>
    </location>
</feature>
<reference evidence="3 4" key="1">
    <citation type="submission" date="2020-03" db="EMBL/GenBank/DDBJ databases">
        <title>Sequencing the genomes of 1000 actinobacteria strains.</title>
        <authorList>
            <person name="Klenk H.-P."/>
        </authorList>
    </citation>
    <scope>NUCLEOTIDE SEQUENCE [LARGE SCALE GENOMIC DNA]</scope>
    <source>
        <strain evidence="3 4">DSM 45668</strain>
    </source>
</reference>
<feature type="coiled-coil region" evidence="1">
    <location>
        <begin position="33"/>
        <end position="152"/>
    </location>
</feature>
<dbReference type="EMBL" id="JAANOU010000001">
    <property type="protein sequence ID" value="NIH81385.1"/>
    <property type="molecule type" value="Genomic_DNA"/>
</dbReference>
<dbReference type="Proteomes" id="UP000754495">
    <property type="component" value="Unassembled WGS sequence"/>
</dbReference>
<feature type="compositionally biased region" description="Acidic residues" evidence="2">
    <location>
        <begin position="228"/>
        <end position="251"/>
    </location>
</feature>
<feature type="compositionally biased region" description="Acidic residues" evidence="2">
    <location>
        <begin position="187"/>
        <end position="217"/>
    </location>
</feature>
<evidence type="ECO:0000313" key="4">
    <source>
        <dbReference type="Proteomes" id="UP000754495"/>
    </source>
</evidence>
<keyword evidence="1" id="KW-0175">Coiled coil</keyword>
<evidence type="ECO:0000313" key="3">
    <source>
        <dbReference type="EMBL" id="NIH81385.1"/>
    </source>
</evidence>
<keyword evidence="4" id="KW-1185">Reference proteome</keyword>
<evidence type="ECO:0000256" key="1">
    <source>
        <dbReference type="SAM" id="Coils"/>
    </source>
</evidence>
<evidence type="ECO:0000256" key="2">
    <source>
        <dbReference type="SAM" id="MobiDB-lite"/>
    </source>
</evidence>
<dbReference type="Gene3D" id="6.10.250.660">
    <property type="match status" value="1"/>
</dbReference>
<organism evidence="3 4">
    <name type="scientific">Amycolatopsis viridis</name>
    <dbReference type="NCBI Taxonomy" id="185678"/>
    <lineage>
        <taxon>Bacteria</taxon>
        <taxon>Bacillati</taxon>
        <taxon>Actinomycetota</taxon>
        <taxon>Actinomycetes</taxon>
        <taxon>Pseudonocardiales</taxon>
        <taxon>Pseudonocardiaceae</taxon>
        <taxon>Amycolatopsis</taxon>
    </lineage>
</organism>
<proteinExistence type="predicted"/>
<dbReference type="RefSeq" id="WP_167117052.1">
    <property type="nucleotide sequence ID" value="NZ_JAANOU010000001.1"/>
</dbReference>
<feature type="region of interest" description="Disordered" evidence="2">
    <location>
        <begin position="182"/>
        <end position="302"/>
    </location>
</feature>
<name>A0ABX0T0L3_9PSEU</name>
<protein>
    <submittedName>
        <fullName evidence="3">DivIVA domain-containing protein</fullName>
    </submittedName>
</protein>
<accession>A0ABX0T0L3</accession>
<dbReference type="NCBIfam" id="TIGR03544">
    <property type="entry name" value="DivI1A_domain"/>
    <property type="match status" value="1"/>
</dbReference>
<comment type="caution">
    <text evidence="3">The sequence shown here is derived from an EMBL/GenBank/DDBJ whole genome shotgun (WGS) entry which is preliminary data.</text>
</comment>
<sequence length="302" mass="32703">MVNSGGNDILAEREVRFSGALRGYDRREVDAYIRRLRARAGHLASELEEKERRLSEMGGDLSVPLQVIGSGNIGARVERIIAQAELEAREIRDQAERDAAETRKAYEDQAEQARRRREEVARRAEEQVRAMIRAAEEEVERLRGTRQEVLDQLRRIGEIIGNATDEATAIPAVEVRIEEILGVSAESDVDEDAIGSEVDDEAAESQDSEESTADDDAPAAAATAPEPEAAESEPEAAESETAESETAEDADAAAVAEQDGDPEAPVVAEPRKPAETGKISPAVLAAKARRRAQREQAAAAEA</sequence>